<evidence type="ECO:0000313" key="1">
    <source>
        <dbReference type="EMBL" id="EWS77338.1"/>
    </source>
</evidence>
<name>Z9JH37_9GAMM</name>
<dbReference type="PATRIC" id="fig|1444770.3.peg.2661"/>
<dbReference type="AlphaFoldDB" id="Z9JH37"/>
<proteinExistence type="predicted"/>
<dbReference type="RefSeq" id="WP_171898038.1">
    <property type="nucleotide sequence ID" value="NZ_CP087677.1"/>
</dbReference>
<organism evidence="1 2">
    <name type="scientific">Xylella taiwanensis</name>
    <dbReference type="NCBI Taxonomy" id="1444770"/>
    <lineage>
        <taxon>Bacteria</taxon>
        <taxon>Pseudomonadati</taxon>
        <taxon>Pseudomonadota</taxon>
        <taxon>Gammaproteobacteria</taxon>
        <taxon>Lysobacterales</taxon>
        <taxon>Lysobacteraceae</taxon>
        <taxon>Xylella</taxon>
    </lineage>
</organism>
<gene>
    <name evidence="1" type="ORF">AF72_11260</name>
</gene>
<accession>Z9JH37</accession>
<dbReference type="EMBL" id="JDSQ01000022">
    <property type="protein sequence ID" value="EWS77338.1"/>
    <property type="molecule type" value="Genomic_DNA"/>
</dbReference>
<dbReference type="Proteomes" id="UP000020406">
    <property type="component" value="Unassembled WGS sequence"/>
</dbReference>
<sequence length="50" mass="5661">MEPLWIEKSGHKCFAQVCCLYWVSGYEVFVLSAITVETNAWPIAVQDAEP</sequence>
<evidence type="ECO:0000313" key="2">
    <source>
        <dbReference type="Proteomes" id="UP000020406"/>
    </source>
</evidence>
<reference evidence="1 2" key="1">
    <citation type="journal article" date="2014" name="Genome Announc.">
        <title>Draft Genome Sequence of Xylella fastidiosa Pear Leaf Scorch Strain in Taiwan.</title>
        <authorList>
            <person name="Su C.C."/>
            <person name="Deng W.L."/>
            <person name="Jan F.J."/>
            <person name="Chang C.J."/>
            <person name="Huang H."/>
            <person name="Chen J."/>
        </authorList>
    </citation>
    <scope>NUCLEOTIDE SEQUENCE [LARGE SCALE GENOMIC DNA]</scope>
    <source>
        <strain evidence="1 2">PLS229</strain>
    </source>
</reference>
<comment type="caution">
    <text evidence="1">The sequence shown here is derived from an EMBL/GenBank/DDBJ whole genome shotgun (WGS) entry which is preliminary data.</text>
</comment>
<protein>
    <submittedName>
        <fullName evidence="1">Uncharacterized protein</fullName>
    </submittedName>
</protein>